<dbReference type="InterPro" id="IPR036388">
    <property type="entry name" value="WH-like_DNA-bd_sf"/>
</dbReference>
<evidence type="ECO:0000256" key="1">
    <source>
        <dbReference type="ARBA" id="ARBA00023015"/>
    </source>
</evidence>
<dbReference type="Pfam" id="PF07702">
    <property type="entry name" value="UTRA"/>
    <property type="match status" value="1"/>
</dbReference>
<dbReference type="InterPro" id="IPR000524">
    <property type="entry name" value="Tscrpt_reg_HTH_GntR"/>
</dbReference>
<evidence type="ECO:0000313" key="6">
    <source>
        <dbReference type="Proteomes" id="UP000177515"/>
    </source>
</evidence>
<feature type="domain" description="HTH gntR-type" evidence="4">
    <location>
        <begin position="25"/>
        <end position="93"/>
    </location>
</feature>
<gene>
    <name evidence="5" type="ORF">BKK80_24115</name>
</gene>
<keyword evidence="3" id="KW-0804">Transcription</keyword>
<name>A0ABM6FB85_9BURK</name>
<dbReference type="Gene3D" id="3.40.1410.10">
    <property type="entry name" value="Chorismate lyase-like"/>
    <property type="match status" value="1"/>
</dbReference>
<dbReference type="InterPro" id="IPR036390">
    <property type="entry name" value="WH_DNA-bd_sf"/>
</dbReference>
<evidence type="ECO:0000256" key="3">
    <source>
        <dbReference type="ARBA" id="ARBA00023163"/>
    </source>
</evidence>
<keyword evidence="2" id="KW-0238">DNA-binding</keyword>
<dbReference type="SMART" id="SM00866">
    <property type="entry name" value="UTRA"/>
    <property type="match status" value="1"/>
</dbReference>
<protein>
    <submittedName>
        <fullName evidence="5">GntR family transcriptional regulator</fullName>
    </submittedName>
</protein>
<dbReference type="SUPFAM" id="SSF46785">
    <property type="entry name" value="Winged helix' DNA-binding domain"/>
    <property type="match status" value="1"/>
</dbReference>
<dbReference type="PRINTS" id="PR00035">
    <property type="entry name" value="HTHGNTR"/>
</dbReference>
<keyword evidence="6" id="KW-1185">Reference proteome</keyword>
<dbReference type="Pfam" id="PF00392">
    <property type="entry name" value="GntR"/>
    <property type="match status" value="1"/>
</dbReference>
<evidence type="ECO:0000313" key="5">
    <source>
        <dbReference type="EMBL" id="AOZ08955.1"/>
    </source>
</evidence>
<reference evidence="5 6" key="1">
    <citation type="submission" date="2016-10" db="EMBL/GenBank/DDBJ databases">
        <title>Complete genome sequences of three Cupriavidus strains isolated from various Malaysian environments.</title>
        <authorList>
            <person name="Abdullah A.A.-A."/>
            <person name="Shafie N.A.H."/>
            <person name="Lau N.S."/>
        </authorList>
    </citation>
    <scope>NUCLEOTIDE SEQUENCE [LARGE SCALE GENOMIC DNA]</scope>
    <source>
        <strain evidence="5 6">USMAA1020</strain>
    </source>
</reference>
<accession>A0ABM6FB85</accession>
<dbReference type="InterPro" id="IPR028978">
    <property type="entry name" value="Chorismate_lyase_/UTRA_dom_sf"/>
</dbReference>
<dbReference type="InterPro" id="IPR011663">
    <property type="entry name" value="UTRA"/>
</dbReference>
<dbReference type="SMART" id="SM00345">
    <property type="entry name" value="HTH_GNTR"/>
    <property type="match status" value="1"/>
</dbReference>
<dbReference type="CDD" id="cd07377">
    <property type="entry name" value="WHTH_GntR"/>
    <property type="match status" value="1"/>
</dbReference>
<keyword evidence="1" id="KW-0805">Transcription regulation</keyword>
<dbReference type="PANTHER" id="PTHR44846">
    <property type="entry name" value="MANNOSYL-D-GLYCERATE TRANSPORT/METABOLISM SYSTEM REPRESSOR MNGR-RELATED"/>
    <property type="match status" value="1"/>
</dbReference>
<sequence length="275" mass="30069">MKSARTAAPAARGRAFADDGGSGGVTRYRQLASVLRHKIVAGEYPVGARLPTVEALAQAYGIAKVTVRQAFALLAEEGLVSSRRGRGTHVLQGPPGPDARLRSAINDESADGADGAGFQIRVLDKRKDASLPPELGRHGRPLERYVMVRKLHIHDGAPFCLIEMYIAAPVFARFPRGSEKRHKLVHLLRRVAGERLAVMHQTLTVEPADHVLVRELGYGFGAPVARMVRTARDIDGDILMAGFFWYRGDRFVLDMELPARLTEHYPALAIPASRG</sequence>
<proteinExistence type="predicted"/>
<dbReference type="SUPFAM" id="SSF64288">
    <property type="entry name" value="Chorismate lyase-like"/>
    <property type="match status" value="1"/>
</dbReference>
<evidence type="ECO:0000256" key="2">
    <source>
        <dbReference type="ARBA" id="ARBA00023125"/>
    </source>
</evidence>
<organism evidence="5 6">
    <name type="scientific">Cupriavidus malaysiensis</name>
    <dbReference type="NCBI Taxonomy" id="367825"/>
    <lineage>
        <taxon>Bacteria</taxon>
        <taxon>Pseudomonadati</taxon>
        <taxon>Pseudomonadota</taxon>
        <taxon>Betaproteobacteria</taxon>
        <taxon>Burkholderiales</taxon>
        <taxon>Burkholderiaceae</taxon>
        <taxon>Cupriavidus</taxon>
    </lineage>
</organism>
<evidence type="ECO:0000259" key="4">
    <source>
        <dbReference type="PROSITE" id="PS50949"/>
    </source>
</evidence>
<dbReference type="EMBL" id="CP017755">
    <property type="protein sequence ID" value="AOZ08955.1"/>
    <property type="molecule type" value="Genomic_DNA"/>
</dbReference>
<dbReference type="PROSITE" id="PS50949">
    <property type="entry name" value="HTH_GNTR"/>
    <property type="match status" value="1"/>
</dbReference>
<dbReference type="InterPro" id="IPR050679">
    <property type="entry name" value="Bact_HTH_transcr_reg"/>
</dbReference>
<dbReference type="Proteomes" id="UP000177515">
    <property type="component" value="Chromosome 2"/>
</dbReference>
<dbReference type="Gene3D" id="1.10.10.10">
    <property type="entry name" value="Winged helix-like DNA-binding domain superfamily/Winged helix DNA-binding domain"/>
    <property type="match status" value="1"/>
</dbReference>
<dbReference type="PANTHER" id="PTHR44846:SF17">
    <property type="entry name" value="GNTR-FAMILY TRANSCRIPTIONAL REGULATOR"/>
    <property type="match status" value="1"/>
</dbReference>
<dbReference type="RefSeq" id="WP_071071598.1">
    <property type="nucleotide sequence ID" value="NZ_CP017755.1"/>
</dbReference>